<organism evidence="2 3">
    <name type="scientific">Sphingobacterium bambusae</name>
    <dbReference type="NCBI Taxonomy" id="662858"/>
    <lineage>
        <taxon>Bacteria</taxon>
        <taxon>Pseudomonadati</taxon>
        <taxon>Bacteroidota</taxon>
        <taxon>Sphingobacteriia</taxon>
        <taxon>Sphingobacteriales</taxon>
        <taxon>Sphingobacteriaceae</taxon>
        <taxon>Sphingobacterium</taxon>
    </lineage>
</organism>
<keyword evidence="3" id="KW-1185">Reference proteome</keyword>
<keyword evidence="1" id="KW-1133">Transmembrane helix</keyword>
<accession>A0ABW6BKG4</accession>
<evidence type="ECO:0008006" key="4">
    <source>
        <dbReference type="Google" id="ProtNLM"/>
    </source>
</evidence>
<protein>
    <recommendedName>
        <fullName evidence="4">YcxB-like protein domain-containing protein</fullName>
    </recommendedName>
</protein>
<feature type="transmembrane region" description="Helical" evidence="1">
    <location>
        <begin position="59"/>
        <end position="88"/>
    </location>
</feature>
<dbReference type="Proteomes" id="UP001597525">
    <property type="component" value="Unassembled WGS sequence"/>
</dbReference>
<reference evidence="3" key="1">
    <citation type="journal article" date="2019" name="Int. J. Syst. Evol. Microbiol.">
        <title>The Global Catalogue of Microorganisms (GCM) 10K type strain sequencing project: providing services to taxonomists for standard genome sequencing and annotation.</title>
        <authorList>
            <consortium name="The Broad Institute Genomics Platform"/>
            <consortium name="The Broad Institute Genome Sequencing Center for Infectious Disease"/>
            <person name="Wu L."/>
            <person name="Ma J."/>
        </authorList>
    </citation>
    <scope>NUCLEOTIDE SEQUENCE [LARGE SCALE GENOMIC DNA]</scope>
    <source>
        <strain evidence="3">KCTC 22814</strain>
    </source>
</reference>
<evidence type="ECO:0000256" key="1">
    <source>
        <dbReference type="SAM" id="Phobius"/>
    </source>
</evidence>
<comment type="caution">
    <text evidence="2">The sequence shown here is derived from an EMBL/GenBank/DDBJ whole genome shotgun (WGS) entry which is preliminary data.</text>
</comment>
<proteinExistence type="predicted"/>
<dbReference type="RefSeq" id="WP_320184577.1">
    <property type="nucleotide sequence ID" value="NZ_CP138332.1"/>
</dbReference>
<keyword evidence="1" id="KW-0472">Membrane</keyword>
<keyword evidence="1" id="KW-0812">Transmembrane</keyword>
<name>A0ABW6BKG4_9SPHI</name>
<sequence length="174" mass="21057">MKWKKLWNMIKDRYQLVETATSFSFRPFYHYKKRLKWYLSLILIVAGYLFIEFPRLSETLLIIGVTVLLLSLYFFMKEMVLIPITYIFEQSQRMVYRRFSPCSQQEIMPFDDIVILRSSAHGVWHYATGRKRRQFLKNYAISENFNDSNKKETRRIAFEREILDKIENLISSNP</sequence>
<dbReference type="EMBL" id="JBHUPB010000011">
    <property type="protein sequence ID" value="MFD2969088.1"/>
    <property type="molecule type" value="Genomic_DNA"/>
</dbReference>
<gene>
    <name evidence="2" type="ORF">ACFS7Y_16970</name>
</gene>
<evidence type="ECO:0000313" key="3">
    <source>
        <dbReference type="Proteomes" id="UP001597525"/>
    </source>
</evidence>
<feature type="transmembrane region" description="Helical" evidence="1">
    <location>
        <begin position="35"/>
        <end position="53"/>
    </location>
</feature>
<evidence type="ECO:0000313" key="2">
    <source>
        <dbReference type="EMBL" id="MFD2969088.1"/>
    </source>
</evidence>